<feature type="domain" description="BPG-independent PGAM N-terminal" evidence="15">
    <location>
        <begin position="80"/>
        <end position="294"/>
    </location>
</feature>
<dbReference type="FunFam" id="3.40.720.10:FF:000001">
    <property type="entry name" value="2,3-bisphosphoglycerate-independent phosphoglycerate mutase"/>
    <property type="match status" value="1"/>
</dbReference>
<dbReference type="GO" id="GO:0005829">
    <property type="term" value="C:cytosol"/>
    <property type="evidence" value="ECO:0007669"/>
    <property type="project" value="TreeGrafter"/>
</dbReference>
<comment type="pathway">
    <text evidence="2 10">Carbohydrate degradation; glycolysis; pyruvate from D-glyceraldehyde 3-phosphate: step 3/5.</text>
</comment>
<evidence type="ECO:0000259" key="15">
    <source>
        <dbReference type="Pfam" id="PF06415"/>
    </source>
</evidence>
<dbReference type="SUPFAM" id="SSF64158">
    <property type="entry name" value="2,3-Bisphosphoglycerate-independent phosphoglycerate mutase, substrate-binding domain"/>
    <property type="match status" value="1"/>
</dbReference>
<feature type="binding site" evidence="10 13">
    <location>
        <position position="403"/>
    </location>
    <ligand>
        <name>Mn(2+)</name>
        <dbReference type="ChEBI" id="CHEBI:29035"/>
        <label>1</label>
    </ligand>
</feature>
<feature type="binding site" evidence="10 13">
    <location>
        <position position="440"/>
    </location>
    <ligand>
        <name>Mn(2+)</name>
        <dbReference type="ChEBI" id="CHEBI:29035"/>
        <label>2</label>
    </ligand>
</feature>
<evidence type="ECO:0000256" key="7">
    <source>
        <dbReference type="ARBA" id="ARBA00023211"/>
    </source>
</evidence>
<feature type="binding site" evidence="10 12">
    <location>
        <position position="332"/>
    </location>
    <ligand>
        <name>substrate</name>
    </ligand>
</feature>
<dbReference type="InterPro" id="IPR006124">
    <property type="entry name" value="Metalloenzyme"/>
</dbReference>
<dbReference type="InterPro" id="IPR017850">
    <property type="entry name" value="Alkaline_phosphatase_core_sf"/>
</dbReference>
<feature type="binding site" evidence="10 12">
    <location>
        <begin position="257"/>
        <end position="260"/>
    </location>
    <ligand>
        <name>substrate</name>
    </ligand>
</feature>
<feature type="binding site" evidence="10 12">
    <location>
        <position position="183"/>
    </location>
    <ligand>
        <name>substrate</name>
    </ligand>
</feature>
<keyword evidence="5 10" id="KW-0479">Metal-binding</keyword>
<comment type="subunit">
    <text evidence="10">Monomer.</text>
</comment>
<dbReference type="InterPro" id="IPR036646">
    <property type="entry name" value="PGAM_B_sf"/>
</dbReference>
<evidence type="ECO:0000256" key="13">
    <source>
        <dbReference type="PIRSR" id="PIRSR001492-3"/>
    </source>
</evidence>
<feature type="binding site" evidence="10 12">
    <location>
        <position position="189"/>
    </location>
    <ligand>
        <name>substrate</name>
    </ligand>
</feature>
<dbReference type="EMBL" id="DVJN01000027">
    <property type="protein sequence ID" value="HIS91655.1"/>
    <property type="molecule type" value="Genomic_DNA"/>
</dbReference>
<dbReference type="EC" id="5.4.2.12" evidence="4 10"/>
<feature type="binding site" evidence="10 12">
    <location>
        <position position="120"/>
    </location>
    <ligand>
        <name>substrate</name>
    </ligand>
</feature>
<dbReference type="GO" id="GO:0006096">
    <property type="term" value="P:glycolytic process"/>
    <property type="evidence" value="ECO:0007669"/>
    <property type="project" value="UniProtKB-UniRule"/>
</dbReference>
<evidence type="ECO:0000256" key="6">
    <source>
        <dbReference type="ARBA" id="ARBA00023152"/>
    </source>
</evidence>
<dbReference type="PANTHER" id="PTHR31637:SF0">
    <property type="entry name" value="2,3-BISPHOSPHOGLYCERATE-INDEPENDENT PHOSPHOGLYCERATE MUTASE"/>
    <property type="match status" value="1"/>
</dbReference>
<protein>
    <recommendedName>
        <fullName evidence="9 10">2,3-bisphosphoglycerate-independent phosphoglycerate mutase</fullName>
        <shortName evidence="10">BPG-independent PGAM</shortName>
        <shortName evidence="10">Phosphoglyceromutase</shortName>
        <shortName evidence="10">iPGM</shortName>
        <ecNumber evidence="4 10">5.4.2.12</ecNumber>
    </recommendedName>
</protein>
<dbReference type="Gene3D" id="3.40.720.10">
    <property type="entry name" value="Alkaline Phosphatase, subunit A"/>
    <property type="match status" value="1"/>
</dbReference>
<evidence type="ECO:0000256" key="8">
    <source>
        <dbReference type="ARBA" id="ARBA00023235"/>
    </source>
</evidence>
<reference evidence="16" key="2">
    <citation type="journal article" date="2021" name="PeerJ">
        <title>Extensive microbial diversity within the chicken gut microbiome revealed by metagenomics and culture.</title>
        <authorList>
            <person name="Gilroy R."/>
            <person name="Ravi A."/>
            <person name="Getino M."/>
            <person name="Pursley I."/>
            <person name="Horton D.L."/>
            <person name="Alikhan N.F."/>
            <person name="Baker D."/>
            <person name="Gharbi K."/>
            <person name="Hall N."/>
            <person name="Watson M."/>
            <person name="Adriaenssens E.M."/>
            <person name="Foster-Nyarko E."/>
            <person name="Jarju S."/>
            <person name="Secka A."/>
            <person name="Antonio M."/>
            <person name="Oren A."/>
            <person name="Chaudhuri R.R."/>
            <person name="La Ragione R."/>
            <person name="Hildebrand F."/>
            <person name="Pallen M.J."/>
        </authorList>
    </citation>
    <scope>NUCLEOTIDE SEQUENCE</scope>
    <source>
        <strain evidence="16">13766</strain>
    </source>
</reference>
<dbReference type="InterPro" id="IPR005995">
    <property type="entry name" value="Pgm_bpd_ind"/>
</dbReference>
<dbReference type="Pfam" id="PF01676">
    <property type="entry name" value="Metalloenzyme"/>
    <property type="match status" value="1"/>
</dbReference>
<gene>
    <name evidence="10" type="primary">gpmI</name>
    <name evidence="16" type="ORF">IAA84_01415</name>
</gene>
<dbReference type="FunFam" id="3.40.1450.10:FF:000001">
    <property type="entry name" value="2,3-bisphosphoglycerate-independent phosphoglycerate mutase"/>
    <property type="match status" value="1"/>
</dbReference>
<feature type="binding site" evidence="10 13">
    <location>
        <position position="459"/>
    </location>
    <ligand>
        <name>Mn(2+)</name>
        <dbReference type="ChEBI" id="CHEBI:29035"/>
        <label>1</label>
    </ligand>
</feature>
<dbReference type="Proteomes" id="UP000824140">
    <property type="component" value="Unassembled WGS sequence"/>
</dbReference>
<keyword evidence="8 10" id="KW-0413">Isomerase</keyword>
<organism evidence="16 17">
    <name type="scientific">Candidatus Alectryocaccomicrobium excrementavium</name>
    <dbReference type="NCBI Taxonomy" id="2840668"/>
    <lineage>
        <taxon>Bacteria</taxon>
        <taxon>Bacillati</taxon>
        <taxon>Bacillota</taxon>
        <taxon>Clostridia</taxon>
        <taxon>Candidatus Alectryocaccomicrobium</taxon>
    </lineage>
</organism>
<evidence type="ECO:0000256" key="2">
    <source>
        <dbReference type="ARBA" id="ARBA00004798"/>
    </source>
</evidence>
<evidence type="ECO:0000256" key="12">
    <source>
        <dbReference type="PIRSR" id="PIRSR001492-2"/>
    </source>
</evidence>
<dbReference type="InterPro" id="IPR011258">
    <property type="entry name" value="BPG-indep_PGM_N"/>
</dbReference>
<dbReference type="NCBIfam" id="TIGR01307">
    <property type="entry name" value="pgm_bpd_ind"/>
    <property type="match status" value="1"/>
</dbReference>
<evidence type="ECO:0000259" key="14">
    <source>
        <dbReference type="Pfam" id="PF01676"/>
    </source>
</evidence>
<evidence type="ECO:0000256" key="1">
    <source>
        <dbReference type="ARBA" id="ARBA00000370"/>
    </source>
</evidence>
<evidence type="ECO:0000256" key="11">
    <source>
        <dbReference type="PIRSR" id="PIRSR001492-1"/>
    </source>
</evidence>
<comment type="function">
    <text evidence="10">Catalyzes the interconversion of 2-phosphoglycerate and 3-phosphoglycerate.</text>
</comment>
<evidence type="ECO:0000256" key="10">
    <source>
        <dbReference type="HAMAP-Rule" id="MF_01038"/>
    </source>
</evidence>
<feature type="binding site" evidence="10 13">
    <location>
        <position position="60"/>
    </location>
    <ligand>
        <name>Mn(2+)</name>
        <dbReference type="ChEBI" id="CHEBI:29035"/>
        <label>2</label>
    </ligand>
</feature>
<keyword evidence="6 10" id="KW-0324">Glycolysis</keyword>
<evidence type="ECO:0000313" key="16">
    <source>
        <dbReference type="EMBL" id="HIS91655.1"/>
    </source>
</evidence>
<dbReference type="Gene3D" id="3.40.1450.10">
    <property type="entry name" value="BPG-independent phosphoglycerate mutase, domain B"/>
    <property type="match status" value="1"/>
</dbReference>
<dbReference type="GO" id="GO:0006007">
    <property type="term" value="P:glucose catabolic process"/>
    <property type="evidence" value="ECO:0007669"/>
    <property type="project" value="InterPro"/>
</dbReference>
<name>A0A9D1FZ96_9FIRM</name>
<comment type="cofactor">
    <cofactor evidence="10">
        <name>Mn(2+)</name>
        <dbReference type="ChEBI" id="CHEBI:29035"/>
    </cofactor>
    <text evidence="10">Binds 2 manganese ions per subunit.</text>
</comment>
<dbReference type="GO" id="GO:0004619">
    <property type="term" value="F:phosphoglycerate mutase activity"/>
    <property type="evidence" value="ECO:0007669"/>
    <property type="project" value="UniProtKB-UniRule"/>
</dbReference>
<proteinExistence type="inferred from homology"/>
<comment type="similarity">
    <text evidence="3 10">Belongs to the BPG-independent phosphoglycerate mutase family.</text>
</comment>
<feature type="binding site" evidence="10 12">
    <location>
        <begin position="151"/>
        <end position="152"/>
    </location>
    <ligand>
        <name>substrate</name>
    </ligand>
</feature>
<feature type="binding site" evidence="10 13">
    <location>
        <position position="10"/>
    </location>
    <ligand>
        <name>Mn(2+)</name>
        <dbReference type="ChEBI" id="CHEBI:29035"/>
        <label>2</label>
    </ligand>
</feature>
<evidence type="ECO:0000256" key="4">
    <source>
        <dbReference type="ARBA" id="ARBA00012026"/>
    </source>
</evidence>
<dbReference type="SUPFAM" id="SSF53649">
    <property type="entry name" value="Alkaline phosphatase-like"/>
    <property type="match status" value="1"/>
</dbReference>
<dbReference type="PANTHER" id="PTHR31637">
    <property type="entry name" value="2,3-BISPHOSPHOGLYCERATE-INDEPENDENT PHOSPHOGLYCERATE MUTASE"/>
    <property type="match status" value="1"/>
</dbReference>
<evidence type="ECO:0000313" key="17">
    <source>
        <dbReference type="Proteomes" id="UP000824140"/>
    </source>
</evidence>
<dbReference type="GO" id="GO:0030145">
    <property type="term" value="F:manganese ion binding"/>
    <property type="evidence" value="ECO:0007669"/>
    <property type="project" value="UniProtKB-UniRule"/>
</dbReference>
<comment type="caution">
    <text evidence="16">The sequence shown here is derived from an EMBL/GenBank/DDBJ whole genome shotgun (WGS) entry which is preliminary data.</text>
</comment>
<comment type="catalytic activity">
    <reaction evidence="1 10">
        <text>(2R)-2-phosphoglycerate = (2R)-3-phosphoglycerate</text>
        <dbReference type="Rhea" id="RHEA:15901"/>
        <dbReference type="ChEBI" id="CHEBI:58272"/>
        <dbReference type="ChEBI" id="CHEBI:58289"/>
        <dbReference type="EC" id="5.4.2.12"/>
    </reaction>
</comment>
<evidence type="ECO:0000256" key="3">
    <source>
        <dbReference type="ARBA" id="ARBA00008819"/>
    </source>
</evidence>
<dbReference type="AlphaFoldDB" id="A0A9D1FZ96"/>
<feature type="binding site" evidence="10 13">
    <location>
        <position position="399"/>
    </location>
    <ligand>
        <name>Mn(2+)</name>
        <dbReference type="ChEBI" id="CHEBI:29035"/>
        <label>1</label>
    </ligand>
</feature>
<dbReference type="Pfam" id="PF06415">
    <property type="entry name" value="iPGM_N"/>
    <property type="match status" value="1"/>
</dbReference>
<evidence type="ECO:0000256" key="9">
    <source>
        <dbReference type="ARBA" id="ARBA00071648"/>
    </source>
</evidence>
<keyword evidence="7 10" id="KW-0464">Manganese</keyword>
<reference evidence="16" key="1">
    <citation type="submission" date="2020-10" db="EMBL/GenBank/DDBJ databases">
        <authorList>
            <person name="Gilroy R."/>
        </authorList>
    </citation>
    <scope>NUCLEOTIDE SEQUENCE</scope>
    <source>
        <strain evidence="16">13766</strain>
    </source>
</reference>
<accession>A0A9D1FZ96</accession>
<dbReference type="CDD" id="cd16010">
    <property type="entry name" value="iPGM"/>
    <property type="match status" value="1"/>
</dbReference>
<dbReference type="HAMAP" id="MF_01038">
    <property type="entry name" value="GpmI"/>
    <property type="match status" value="1"/>
</dbReference>
<feature type="binding site" evidence="10 13">
    <location>
        <position position="441"/>
    </location>
    <ligand>
        <name>Mn(2+)</name>
        <dbReference type="ChEBI" id="CHEBI:29035"/>
        <label>2</label>
    </ligand>
</feature>
<feature type="active site" description="Phosphoserine intermediate" evidence="10 11">
    <location>
        <position position="60"/>
    </location>
</feature>
<feature type="domain" description="Metalloenzyme" evidence="14">
    <location>
        <begin position="4"/>
        <end position="498"/>
    </location>
</feature>
<evidence type="ECO:0000256" key="5">
    <source>
        <dbReference type="ARBA" id="ARBA00022723"/>
    </source>
</evidence>
<dbReference type="GO" id="GO:0043937">
    <property type="term" value="P:regulation of sporulation"/>
    <property type="evidence" value="ECO:0007669"/>
    <property type="project" value="UniProtKB-ARBA"/>
</dbReference>
<dbReference type="PIRSF" id="PIRSF001492">
    <property type="entry name" value="IPGAM"/>
    <property type="match status" value="1"/>
</dbReference>
<sequence length="511" mass="55113">MSMTALIIMDGFGINPAHEGNAIYAAGTPHLDALKAKYSYTTGGASGMDVGLPEGQMGNSEVGHLNIGAGRIVYQEYTRISKSIADGDFFENPAFLKAVDAVKNGGKLHLIGLVSDGGVHSHNTHIYALLELAKRHGLAGRVFVHALMDGRDVPPTSGKHYIEQMEAKMAEIGAGKIASIAGRYWTMDRDKRWERVERGYNALMGEGKEAECPVTAMQASYDAGVTDEFVEPTVIVKDGKPVATIEAGDSVIFFNFRPDRAREITRALIDPEFDGFARKGGYKPVTYVSMTQYDATFTNLDIAFKPQTLDNTLGEYLSKNGIAQLRIAETEKYAHVTFFFNGGVEAPNPGEDRALIPSPKVATYDLKPEMSAYEVTEEAVKRIQSGKYGAMILNFANCDMVGHTGVMEAAEKAVKTVDECVGRVVDAILAMGGKAIVTADHGNADQMIDPETGDPFTAHTTNPVPIIVIDPAAPKKQLRSDGRLCDLAPTMLELMGLAKPVEMTGKSLIVG</sequence>